<accession>A0A4S2BQT5</accession>
<evidence type="ECO:0000313" key="1">
    <source>
        <dbReference type="EMBL" id="TGY16545.1"/>
    </source>
</evidence>
<protein>
    <submittedName>
        <fullName evidence="1">Uncharacterized protein</fullName>
    </submittedName>
</protein>
<gene>
    <name evidence="1" type="ORF">E5351_02990</name>
</gene>
<dbReference type="EMBL" id="SRYV01000004">
    <property type="protein sequence ID" value="TGY16545.1"/>
    <property type="molecule type" value="Genomic_DNA"/>
</dbReference>
<organism evidence="1 2">
    <name type="scientific">Lactobacillus intestinalis</name>
    <dbReference type="NCBI Taxonomy" id="151781"/>
    <lineage>
        <taxon>Bacteria</taxon>
        <taxon>Bacillati</taxon>
        <taxon>Bacillota</taxon>
        <taxon>Bacilli</taxon>
        <taxon>Lactobacillales</taxon>
        <taxon>Lactobacillaceae</taxon>
        <taxon>Lactobacillus</taxon>
    </lineage>
</organism>
<proteinExistence type="predicted"/>
<reference evidence="1 2" key="1">
    <citation type="submission" date="2019-04" db="EMBL/GenBank/DDBJ databases">
        <title>Microbes associate with the intestines of laboratory mice.</title>
        <authorList>
            <person name="Navarre W."/>
            <person name="Wong E."/>
            <person name="Huang K."/>
            <person name="Tropini C."/>
            <person name="Ng K."/>
            <person name="Yu B."/>
        </authorList>
    </citation>
    <scope>NUCLEOTIDE SEQUENCE [LARGE SCALE GENOMIC DNA]</scope>
    <source>
        <strain evidence="1 2">NM61_E11</strain>
    </source>
</reference>
<dbReference type="AlphaFoldDB" id="A0A4S2BQT5"/>
<comment type="caution">
    <text evidence="1">The sequence shown here is derived from an EMBL/GenBank/DDBJ whole genome shotgun (WGS) entry which is preliminary data.</text>
</comment>
<evidence type="ECO:0000313" key="2">
    <source>
        <dbReference type="Proteomes" id="UP000309117"/>
    </source>
</evidence>
<dbReference type="GeneID" id="75117584"/>
<dbReference type="RefSeq" id="WP_057811448.1">
    <property type="nucleotide sequence ID" value="NZ_AQFR02000001.1"/>
</dbReference>
<sequence>MTEKSNLRKILAKSGLLGLHRTKNVDLRESGLVRKVATEDSVMDQLIDLLNPANQHFTSKKNIKHTNHIDNIIYIDDYRK</sequence>
<dbReference type="Proteomes" id="UP000309117">
    <property type="component" value="Unassembled WGS sequence"/>
</dbReference>
<name>A0A4S2BQT5_9LACO</name>